<keyword evidence="2" id="KW-0805">Transcription regulation</keyword>
<dbReference type="OrthoDB" id="9796186at2"/>
<dbReference type="Pfam" id="PF00532">
    <property type="entry name" value="Peripla_BP_1"/>
    <property type="match status" value="1"/>
</dbReference>
<proteinExistence type="predicted"/>
<evidence type="ECO:0000256" key="2">
    <source>
        <dbReference type="ARBA" id="ARBA00023015"/>
    </source>
</evidence>
<gene>
    <name evidence="6" type="ORF">BVG16_17685</name>
</gene>
<dbReference type="PANTHER" id="PTHR30146">
    <property type="entry name" value="LACI-RELATED TRANSCRIPTIONAL REPRESSOR"/>
    <property type="match status" value="1"/>
</dbReference>
<sequence>MVSIYDIAKRAQCSTMTVSRVINNTGRISEKTRQRVKAIMAEMNYVPNQAARSLVLQQTKIISLLITDITNPFYTTLARGAEDAAKRLGYQVMFSNSDENLDKEKEYIDTVLSMRVDGVLIAPAGDHSVEHLEKLRQYNIPFVLVDREVPGVESDRVLGDSKEGSKALVEHLIALGHRRIAFINGSLDISTARMRRAGYLETLKLNDIEVQPDYMFDTTYSRFDADPIIEKMIAMPKSKRPTAIFAANNFITLAAIRSLRAKGLRVPEDFSIVCFDDLDPDYIVDPFLTIAAQPAYDFGRIGMQMLIDRIHGPIDEYRSVILPSKLLVRQSSTPLT</sequence>
<organism evidence="6 7">
    <name type="scientific">Paenibacillus selenitireducens</name>
    <dbReference type="NCBI Taxonomy" id="1324314"/>
    <lineage>
        <taxon>Bacteria</taxon>
        <taxon>Bacillati</taxon>
        <taxon>Bacillota</taxon>
        <taxon>Bacilli</taxon>
        <taxon>Bacillales</taxon>
        <taxon>Paenibacillaceae</taxon>
        <taxon>Paenibacillus</taxon>
    </lineage>
</organism>
<protein>
    <submittedName>
        <fullName evidence="6">LacI family transcriptional regulator</fullName>
    </submittedName>
</protein>
<dbReference type="EMBL" id="MSZX01000006">
    <property type="protein sequence ID" value="OPA76968.1"/>
    <property type="molecule type" value="Genomic_DNA"/>
</dbReference>
<dbReference type="PANTHER" id="PTHR30146:SF148">
    <property type="entry name" value="HTH-TYPE TRANSCRIPTIONAL REPRESSOR PURR-RELATED"/>
    <property type="match status" value="1"/>
</dbReference>
<dbReference type="Gene3D" id="3.40.50.2300">
    <property type="match status" value="2"/>
</dbReference>
<keyword evidence="3" id="KW-0238">DNA-binding</keyword>
<evidence type="ECO:0000259" key="5">
    <source>
        <dbReference type="PROSITE" id="PS50932"/>
    </source>
</evidence>
<evidence type="ECO:0000313" key="6">
    <source>
        <dbReference type="EMBL" id="OPA76968.1"/>
    </source>
</evidence>
<dbReference type="SUPFAM" id="SSF47413">
    <property type="entry name" value="lambda repressor-like DNA-binding domains"/>
    <property type="match status" value="1"/>
</dbReference>
<evidence type="ECO:0000256" key="4">
    <source>
        <dbReference type="ARBA" id="ARBA00023163"/>
    </source>
</evidence>
<evidence type="ECO:0000256" key="3">
    <source>
        <dbReference type="ARBA" id="ARBA00023125"/>
    </source>
</evidence>
<dbReference type="CDD" id="cd01392">
    <property type="entry name" value="HTH_LacI"/>
    <property type="match status" value="1"/>
</dbReference>
<feature type="domain" description="HTH lacI-type" evidence="5">
    <location>
        <begin position="2"/>
        <end position="56"/>
    </location>
</feature>
<dbReference type="Proteomes" id="UP000190188">
    <property type="component" value="Unassembled WGS sequence"/>
</dbReference>
<dbReference type="GO" id="GO:0000976">
    <property type="term" value="F:transcription cis-regulatory region binding"/>
    <property type="evidence" value="ECO:0007669"/>
    <property type="project" value="TreeGrafter"/>
</dbReference>
<evidence type="ECO:0000256" key="1">
    <source>
        <dbReference type="ARBA" id="ARBA00022491"/>
    </source>
</evidence>
<dbReference type="Gene3D" id="1.10.260.40">
    <property type="entry name" value="lambda repressor-like DNA-binding domains"/>
    <property type="match status" value="1"/>
</dbReference>
<reference evidence="6 7" key="1">
    <citation type="submission" date="2017-01" db="EMBL/GenBank/DDBJ databases">
        <title>Genome analysis of Paenibacillus selenitrireducens ES3-24.</title>
        <authorList>
            <person name="Xu D."/>
            <person name="Yao R."/>
            <person name="Zheng S."/>
        </authorList>
    </citation>
    <scope>NUCLEOTIDE SEQUENCE [LARGE SCALE GENOMIC DNA]</scope>
    <source>
        <strain evidence="6 7">ES3-24</strain>
    </source>
</reference>
<dbReference type="SMART" id="SM00354">
    <property type="entry name" value="HTH_LACI"/>
    <property type="match status" value="1"/>
</dbReference>
<dbReference type="RefSeq" id="WP_078500099.1">
    <property type="nucleotide sequence ID" value="NZ_MSZX01000006.1"/>
</dbReference>
<dbReference type="PROSITE" id="PS50932">
    <property type="entry name" value="HTH_LACI_2"/>
    <property type="match status" value="1"/>
</dbReference>
<dbReference type="STRING" id="1324314.BVG16_17685"/>
<dbReference type="InterPro" id="IPR028082">
    <property type="entry name" value="Peripla_BP_I"/>
</dbReference>
<keyword evidence="4" id="KW-0804">Transcription</keyword>
<keyword evidence="1" id="KW-0678">Repressor</keyword>
<evidence type="ECO:0000313" key="7">
    <source>
        <dbReference type="Proteomes" id="UP000190188"/>
    </source>
</evidence>
<dbReference type="InterPro" id="IPR000843">
    <property type="entry name" value="HTH_LacI"/>
</dbReference>
<dbReference type="InterPro" id="IPR010982">
    <property type="entry name" value="Lambda_DNA-bd_dom_sf"/>
</dbReference>
<dbReference type="GO" id="GO:0003700">
    <property type="term" value="F:DNA-binding transcription factor activity"/>
    <property type="evidence" value="ECO:0007669"/>
    <property type="project" value="TreeGrafter"/>
</dbReference>
<dbReference type="InterPro" id="IPR001761">
    <property type="entry name" value="Peripla_BP/Lac1_sug-bd_dom"/>
</dbReference>
<dbReference type="SUPFAM" id="SSF53822">
    <property type="entry name" value="Periplasmic binding protein-like I"/>
    <property type="match status" value="1"/>
</dbReference>
<dbReference type="AlphaFoldDB" id="A0A1T2XAU3"/>
<dbReference type="Pfam" id="PF00356">
    <property type="entry name" value="LacI"/>
    <property type="match status" value="1"/>
</dbReference>
<comment type="caution">
    <text evidence="6">The sequence shown here is derived from an EMBL/GenBank/DDBJ whole genome shotgun (WGS) entry which is preliminary data.</text>
</comment>
<name>A0A1T2XAU3_9BACL</name>
<accession>A0A1T2XAU3</accession>
<keyword evidence="7" id="KW-1185">Reference proteome</keyword>